<dbReference type="SMART" id="SM01100">
    <property type="entry name" value="CRAL_TRIO_N"/>
    <property type="match status" value="1"/>
</dbReference>
<dbReference type="Pfam" id="PF00650">
    <property type="entry name" value="CRAL_TRIO"/>
    <property type="match status" value="1"/>
</dbReference>
<sequence length="289" mass="33307">MMPNDKDDQNACDDLSDEWWASKAARELNETPETREMKITELRDLIERKGGLVKCKDDESLLRFLRAKKFNVLKAFNMMERYEVMTKAHPDLFDMSKAVKKLMILDCQGQNVLNGRDRSGAVVFLYRVGQYNIAQNPKDGQVSVDDIFRTNMLGLEWCLLEHKNQISGATALVDMTGFKLASHASLLSPFYSKRTVQVIQDAFPLRFKGIHIVNQPLYFDALFAVVKPFLKDKIKQRVFLHGTNFKSLHRFISSDVLPVEYGGKCSPSDNTSWKKRLIDDLPKIMYYHK</sequence>
<dbReference type="CDD" id="cd00170">
    <property type="entry name" value="SEC14"/>
    <property type="match status" value="1"/>
</dbReference>
<evidence type="ECO:0000259" key="1">
    <source>
        <dbReference type="PROSITE" id="PS50191"/>
    </source>
</evidence>
<dbReference type="PANTHER" id="PTHR10174:SF130">
    <property type="entry name" value="ALPHA-TOCOPHEROL TRANSFER PROTEIN-LIKE"/>
    <property type="match status" value="1"/>
</dbReference>
<dbReference type="OrthoDB" id="75724at2759"/>
<protein>
    <recommendedName>
        <fullName evidence="1">CRAL-TRIO domain-containing protein</fullName>
    </recommendedName>
</protein>
<dbReference type="RefSeq" id="XP_014256582.1">
    <property type="nucleotide sequence ID" value="XM_014401096.2"/>
</dbReference>
<dbReference type="SUPFAM" id="SSF46938">
    <property type="entry name" value="CRAL/TRIO N-terminal domain"/>
    <property type="match status" value="1"/>
</dbReference>
<organism evidence="2 3">
    <name type="scientific">Cimex lectularius</name>
    <name type="common">Bed bug</name>
    <name type="synonym">Acanthia lectularia</name>
    <dbReference type="NCBI Taxonomy" id="79782"/>
    <lineage>
        <taxon>Eukaryota</taxon>
        <taxon>Metazoa</taxon>
        <taxon>Ecdysozoa</taxon>
        <taxon>Arthropoda</taxon>
        <taxon>Hexapoda</taxon>
        <taxon>Insecta</taxon>
        <taxon>Pterygota</taxon>
        <taxon>Neoptera</taxon>
        <taxon>Paraneoptera</taxon>
        <taxon>Hemiptera</taxon>
        <taxon>Heteroptera</taxon>
        <taxon>Panheteroptera</taxon>
        <taxon>Cimicomorpha</taxon>
        <taxon>Cimicidae</taxon>
        <taxon>Cimex</taxon>
    </lineage>
</organism>
<dbReference type="PANTHER" id="PTHR10174">
    <property type="entry name" value="ALPHA-TOCOPHEROL TRANSFER PROTEIN-RELATED"/>
    <property type="match status" value="1"/>
</dbReference>
<dbReference type="GeneID" id="106670607"/>
<proteinExistence type="predicted"/>
<dbReference type="OMA" id="VQCDDSM"/>
<feature type="domain" description="CRAL-TRIO" evidence="1">
    <location>
        <begin position="101"/>
        <end position="269"/>
    </location>
</feature>
<dbReference type="SUPFAM" id="SSF52087">
    <property type="entry name" value="CRAL/TRIO domain"/>
    <property type="match status" value="1"/>
</dbReference>
<accession>A0A8I6S666</accession>
<dbReference type="InterPro" id="IPR001251">
    <property type="entry name" value="CRAL-TRIO_dom"/>
</dbReference>
<dbReference type="InterPro" id="IPR011074">
    <property type="entry name" value="CRAL/TRIO_N_dom"/>
</dbReference>
<dbReference type="KEGG" id="clec:106670607"/>
<dbReference type="PROSITE" id="PS50191">
    <property type="entry name" value="CRAL_TRIO"/>
    <property type="match status" value="1"/>
</dbReference>
<dbReference type="EnsemblMetazoa" id="XM_014401096.2">
    <property type="protein sequence ID" value="XP_014256582.1"/>
    <property type="gene ID" value="LOC106670607"/>
</dbReference>
<evidence type="ECO:0000313" key="2">
    <source>
        <dbReference type="EnsemblMetazoa" id="XP_014256582.1"/>
    </source>
</evidence>
<dbReference type="Proteomes" id="UP000494040">
    <property type="component" value="Unassembled WGS sequence"/>
</dbReference>
<name>A0A8I6S666_CIMLE</name>
<dbReference type="Pfam" id="PF03765">
    <property type="entry name" value="CRAL_TRIO_N"/>
    <property type="match status" value="1"/>
</dbReference>
<reference evidence="2" key="1">
    <citation type="submission" date="2022-01" db="UniProtKB">
        <authorList>
            <consortium name="EnsemblMetazoa"/>
        </authorList>
    </citation>
    <scope>IDENTIFICATION</scope>
</reference>
<dbReference type="GO" id="GO:1902936">
    <property type="term" value="F:phosphatidylinositol bisphosphate binding"/>
    <property type="evidence" value="ECO:0007669"/>
    <property type="project" value="TreeGrafter"/>
</dbReference>
<dbReference type="GO" id="GO:0016020">
    <property type="term" value="C:membrane"/>
    <property type="evidence" value="ECO:0007669"/>
    <property type="project" value="TreeGrafter"/>
</dbReference>
<dbReference type="AlphaFoldDB" id="A0A8I6S666"/>
<dbReference type="Gene3D" id="1.20.5.1200">
    <property type="entry name" value="Alpha-tocopherol transfer"/>
    <property type="match status" value="1"/>
</dbReference>
<dbReference type="InterPro" id="IPR036865">
    <property type="entry name" value="CRAL-TRIO_dom_sf"/>
</dbReference>
<evidence type="ECO:0000313" key="3">
    <source>
        <dbReference type="Proteomes" id="UP000494040"/>
    </source>
</evidence>
<keyword evidence="3" id="KW-1185">Reference proteome</keyword>
<dbReference type="PRINTS" id="PR00180">
    <property type="entry name" value="CRETINALDHBP"/>
</dbReference>
<dbReference type="Gene3D" id="1.10.8.20">
    <property type="entry name" value="N-terminal domain of phosphatidylinositol transfer protein sec14p"/>
    <property type="match status" value="1"/>
</dbReference>
<dbReference type="InterPro" id="IPR036273">
    <property type="entry name" value="CRAL/TRIO_N_dom_sf"/>
</dbReference>
<dbReference type="SMART" id="SM00516">
    <property type="entry name" value="SEC14"/>
    <property type="match status" value="1"/>
</dbReference>
<dbReference type="Gene3D" id="3.40.525.10">
    <property type="entry name" value="CRAL-TRIO lipid binding domain"/>
    <property type="match status" value="1"/>
</dbReference>